<evidence type="ECO:0000313" key="2">
    <source>
        <dbReference type="EMBL" id="PMS19268.1"/>
    </source>
</evidence>
<sequence>MKLILAAALPLHMADAAPSSTEPVSTAGGNSTDNAGISAATTDAPNAAGGASSVAQKPEVTSAIDAAAGASAGEPGNAGAPDAASFSESGAASSALPASPSEDTAANQDPASTGSEAAADPHPASTHLDEIEAMVERMYYRAEQFAVHEWKAVINAARAVL</sequence>
<accession>A0A2N7VQ25</accession>
<dbReference type="EMBL" id="PNYB01000022">
    <property type="protein sequence ID" value="PMS19268.1"/>
    <property type="molecule type" value="Genomic_DNA"/>
</dbReference>
<feature type="compositionally biased region" description="Polar residues" evidence="1">
    <location>
        <begin position="18"/>
        <end position="44"/>
    </location>
</feature>
<reference evidence="2 3" key="1">
    <citation type="submission" date="2018-01" db="EMBL/GenBank/DDBJ databases">
        <title>Whole genome analyses suggest that Burkholderia sensu lato contains two further novel genera in the rhizoxinica-symbiotica group Mycetohabitans gen. nov., and Trinickia gen. nov.: implications for the evolution of diazotrophy and nodulation in the Burkholderiaceae.</title>
        <authorList>
            <person name="Estrada-de los Santos P."/>
            <person name="Palmer M."/>
            <person name="Chavez-Ramirez B."/>
            <person name="Beukes C."/>
            <person name="Steenkamp E.T."/>
            <person name="Hirsch A.M."/>
            <person name="Manyaka P."/>
            <person name="Maluk M."/>
            <person name="Lafos M."/>
            <person name="Crook M."/>
            <person name="Gross E."/>
            <person name="Simon M.F."/>
            <person name="Bueno dos Reis Junior F."/>
            <person name="Poole P.S."/>
            <person name="Venter S.N."/>
            <person name="James E.K."/>
        </authorList>
    </citation>
    <scope>NUCLEOTIDE SEQUENCE [LARGE SCALE GENOMIC DNA]</scope>
    <source>
        <strain evidence="2 3">GP25-8</strain>
    </source>
</reference>
<keyword evidence="3" id="KW-1185">Reference proteome</keyword>
<evidence type="ECO:0000256" key="1">
    <source>
        <dbReference type="SAM" id="MobiDB-lite"/>
    </source>
</evidence>
<feature type="compositionally biased region" description="Low complexity" evidence="1">
    <location>
        <begin position="63"/>
        <end position="102"/>
    </location>
</feature>
<organism evidence="2 3">
    <name type="scientific">Trinickia soli</name>
    <dbReference type="NCBI Taxonomy" id="380675"/>
    <lineage>
        <taxon>Bacteria</taxon>
        <taxon>Pseudomonadati</taxon>
        <taxon>Pseudomonadota</taxon>
        <taxon>Betaproteobacteria</taxon>
        <taxon>Burkholderiales</taxon>
        <taxon>Burkholderiaceae</taxon>
        <taxon>Trinickia</taxon>
    </lineage>
</organism>
<gene>
    <name evidence="2" type="ORF">C0Z19_21800</name>
</gene>
<proteinExistence type="predicted"/>
<dbReference type="AlphaFoldDB" id="A0A2N7VQ25"/>
<dbReference type="Proteomes" id="UP000235347">
    <property type="component" value="Unassembled WGS sequence"/>
</dbReference>
<feature type="region of interest" description="Disordered" evidence="1">
    <location>
        <begin position="15"/>
        <end position="125"/>
    </location>
</feature>
<evidence type="ECO:0000313" key="3">
    <source>
        <dbReference type="Proteomes" id="UP000235347"/>
    </source>
</evidence>
<feature type="compositionally biased region" description="Polar residues" evidence="1">
    <location>
        <begin position="104"/>
        <end position="115"/>
    </location>
</feature>
<comment type="caution">
    <text evidence="2">The sequence shown here is derived from an EMBL/GenBank/DDBJ whole genome shotgun (WGS) entry which is preliminary data.</text>
</comment>
<protein>
    <submittedName>
        <fullName evidence="2">Uncharacterized protein</fullName>
    </submittedName>
</protein>
<name>A0A2N7VQ25_9BURK</name>